<dbReference type="InterPro" id="IPR027417">
    <property type="entry name" value="P-loop_NTPase"/>
</dbReference>
<evidence type="ECO:0000259" key="5">
    <source>
        <dbReference type="PROSITE" id="PS50893"/>
    </source>
</evidence>
<evidence type="ECO:0000256" key="4">
    <source>
        <dbReference type="ARBA" id="ARBA00022840"/>
    </source>
</evidence>
<evidence type="ECO:0000313" key="7">
    <source>
        <dbReference type="Proteomes" id="UP000637628"/>
    </source>
</evidence>
<organism evidence="6 7">
    <name type="scientific">Paractinoplanes durhamensis</name>
    <dbReference type="NCBI Taxonomy" id="113563"/>
    <lineage>
        <taxon>Bacteria</taxon>
        <taxon>Bacillati</taxon>
        <taxon>Actinomycetota</taxon>
        <taxon>Actinomycetes</taxon>
        <taxon>Micromonosporales</taxon>
        <taxon>Micromonosporaceae</taxon>
        <taxon>Paractinoplanes</taxon>
    </lineage>
</organism>
<dbReference type="CDD" id="cd03257">
    <property type="entry name" value="ABC_NikE_OppD_transporters"/>
    <property type="match status" value="2"/>
</dbReference>
<comment type="caution">
    <text evidence="6">The sequence shown here is derived from an EMBL/GenBank/DDBJ whole genome shotgun (WGS) entry which is preliminary data.</text>
</comment>
<dbReference type="PANTHER" id="PTHR43776">
    <property type="entry name" value="TRANSPORT ATP-BINDING PROTEIN"/>
    <property type="match status" value="1"/>
</dbReference>
<dbReference type="Pfam" id="PF00005">
    <property type="entry name" value="ABC_tran"/>
    <property type="match status" value="2"/>
</dbReference>
<keyword evidence="2" id="KW-0813">Transport</keyword>
<dbReference type="PANTHER" id="PTHR43776:SF7">
    <property type="entry name" value="D,D-DIPEPTIDE TRANSPORT ATP-BINDING PROTEIN DDPF-RELATED"/>
    <property type="match status" value="1"/>
</dbReference>
<dbReference type="InterPro" id="IPR003593">
    <property type="entry name" value="AAA+_ATPase"/>
</dbReference>
<dbReference type="RefSeq" id="WP_203735011.1">
    <property type="nucleotide sequence ID" value="NZ_BAAATX010000033.1"/>
</dbReference>
<evidence type="ECO:0000313" key="6">
    <source>
        <dbReference type="EMBL" id="GIE07160.1"/>
    </source>
</evidence>
<dbReference type="InterPro" id="IPR003439">
    <property type="entry name" value="ABC_transporter-like_ATP-bd"/>
</dbReference>
<dbReference type="Gene3D" id="3.40.50.300">
    <property type="entry name" value="P-loop containing nucleotide triphosphate hydrolases"/>
    <property type="match status" value="2"/>
</dbReference>
<keyword evidence="4 6" id="KW-0067">ATP-binding</keyword>
<comment type="similarity">
    <text evidence="1">Belongs to the ABC transporter superfamily.</text>
</comment>
<dbReference type="InterPro" id="IPR050319">
    <property type="entry name" value="ABC_transp_ATP-bind"/>
</dbReference>
<dbReference type="NCBIfam" id="NF007739">
    <property type="entry name" value="PRK10419.1"/>
    <property type="match status" value="2"/>
</dbReference>
<dbReference type="EMBL" id="BOML01000074">
    <property type="protein sequence ID" value="GIE07160.1"/>
    <property type="molecule type" value="Genomic_DNA"/>
</dbReference>
<name>A0ABQ3ZBG2_9ACTN</name>
<keyword evidence="3" id="KW-0547">Nucleotide-binding</keyword>
<dbReference type="GO" id="GO:0005524">
    <property type="term" value="F:ATP binding"/>
    <property type="evidence" value="ECO:0007669"/>
    <property type="project" value="UniProtKB-KW"/>
</dbReference>
<dbReference type="PROSITE" id="PS00211">
    <property type="entry name" value="ABC_TRANSPORTER_1"/>
    <property type="match status" value="1"/>
</dbReference>
<keyword evidence="7" id="KW-1185">Reference proteome</keyword>
<sequence>MIAIRDLHVTFPHRRHTVEAVRGIDLDIEPGECVAIVGESGSGKSVTARTLVGLAGPGAVVRSAKFEVDGRDARAFGPEEWRRVRGGFAGLVLQDALVSLDPLRTVGAEIGEVLRVHGHRGDRDLRVRDLLATVHVPEPERRARQHPHQLSGGLRQRALIASAIAAGPPLLIADEPTTALDVTVQAQILALLGERRAAGETLLLISHDLAVVARLADRVLVMRDGRIVESGGTASLLSAPSHPYTQELVRAVPSAATRGRRLSEAGVVAAPEPSGDVVLEARGLTKRYGRHTVVDDVDVRVGRGEIVGLVGESGSGKTTVAQLLFGLVAPTAGTVTFEGEAWTGQPERRRRARRRHLQLISQDPLSSFDPRWTVRKIVAEALPRGGAVEPLLERVGLGAELLDRNPRQLSGGQRQRVAIARALAPRPSLIICDEPVSALDVSVQAQVLDLLADIRATDGTAMLFISHDLGVVHHLADRVLVMHDGAVVESGPVDDVFHHPRHDYTRELLAAVPTLEGEIR</sequence>
<evidence type="ECO:0000256" key="1">
    <source>
        <dbReference type="ARBA" id="ARBA00005417"/>
    </source>
</evidence>
<dbReference type="SUPFAM" id="SSF52540">
    <property type="entry name" value="P-loop containing nucleoside triphosphate hydrolases"/>
    <property type="match status" value="2"/>
</dbReference>
<accession>A0ABQ3ZBG2</accession>
<reference evidence="6 7" key="1">
    <citation type="submission" date="2021-01" db="EMBL/GenBank/DDBJ databases">
        <title>Whole genome shotgun sequence of Actinoplanes durhamensis NBRC 14914.</title>
        <authorList>
            <person name="Komaki H."/>
            <person name="Tamura T."/>
        </authorList>
    </citation>
    <scope>NUCLEOTIDE SEQUENCE [LARGE SCALE GENOMIC DNA]</scope>
    <source>
        <strain evidence="6 7">NBRC 14914</strain>
    </source>
</reference>
<dbReference type="PROSITE" id="PS50893">
    <property type="entry name" value="ABC_TRANSPORTER_2"/>
    <property type="match status" value="2"/>
</dbReference>
<feature type="domain" description="ABC transporter" evidence="5">
    <location>
        <begin position="279"/>
        <end position="509"/>
    </location>
</feature>
<dbReference type="Proteomes" id="UP000637628">
    <property type="component" value="Unassembled WGS sequence"/>
</dbReference>
<feature type="domain" description="ABC transporter" evidence="5">
    <location>
        <begin position="4"/>
        <end position="249"/>
    </location>
</feature>
<dbReference type="InterPro" id="IPR013563">
    <property type="entry name" value="Oligopep_ABC_C"/>
</dbReference>
<evidence type="ECO:0000256" key="2">
    <source>
        <dbReference type="ARBA" id="ARBA00022448"/>
    </source>
</evidence>
<dbReference type="InterPro" id="IPR017871">
    <property type="entry name" value="ABC_transporter-like_CS"/>
</dbReference>
<dbReference type="Pfam" id="PF08352">
    <property type="entry name" value="oligo_HPY"/>
    <property type="match status" value="2"/>
</dbReference>
<dbReference type="SMART" id="SM00382">
    <property type="entry name" value="AAA"/>
    <property type="match status" value="2"/>
</dbReference>
<evidence type="ECO:0000256" key="3">
    <source>
        <dbReference type="ARBA" id="ARBA00022741"/>
    </source>
</evidence>
<protein>
    <submittedName>
        <fullName evidence="6">ABC transporter ATP-binding protein</fullName>
    </submittedName>
</protein>
<proteinExistence type="inferred from homology"/>
<gene>
    <name evidence="6" type="ORF">Adu01nite_85100</name>
</gene>